<sequence>MDDRATDAGAAPPFGVAIAFALLAGATACLCLPALPAWPWLLLALGVGIAGWRYGRHARIPGVVLAGFALCGLHAVFALSVQLPPEHERADFVVAGRVVQLPEHEERRTRFLFRVDRDAAQPAFLRGRLLRLSWYDGWDGEDPRRFYIAPGSRWRFTARLRAPRGLRNPGWFDSEKHALARRLAAVGYVRDADPVERLASAAGIDAWRDGLARRIDSAVPGAASRYVRALALGDTRRLGERDWETLRATGLTHLIAISGFHVGLVAGFFALLAAGVWRLLPTLGRRIPRPQAAAFAAFAGALFYAAVAGWALPTVRTVLMIAVVVAARLWRRPLRVADSLALAAIAVLLVDPLSVLAAGFWLSFAGVAWLVWCLPHTREQPLLRGFLSAQWVATLGLLPLTVILFGQASLAGPLANLVAIPWWSLVVVPLSLLGTGLEALHMGAGTWAWRLAARCFDLSWPLFEWLASGRFALWWLPEARWYALPLALLGAFWLLLPRGVPGKALAALLWLPLLWPDRELPREGEAELVVFDAGQGLSVLVRTARHALLYDMGPAAADGYDAGERVVVPALQALGVRRLDAAVVSHGDDDHAGGLEAVRRRFELAPLFAPHGSGIAGAAPCLAGTDWEVDGVRFRFLHPTLHFPYLRNEASCVLRIETAHGSALLTGDIGEVIERGLLRDDPVAVRAEVVLVAHHGSASSSDPGFVAATGADYALVASGYGNRFGHPQERVVGRWERAGAEVLDTAPGGALRVRITRDGVTATSRRRTHPRLWDAVRRQENAAGTPSRD</sequence>
<proteinExistence type="predicted"/>
<keyword evidence="2" id="KW-1003">Cell membrane</keyword>
<dbReference type="SUPFAM" id="SSF56281">
    <property type="entry name" value="Metallo-hydrolase/oxidoreductase"/>
    <property type="match status" value="1"/>
</dbReference>
<dbReference type="InterPro" id="IPR036866">
    <property type="entry name" value="RibonucZ/Hydroxyglut_hydro"/>
</dbReference>
<gene>
    <name evidence="8" type="ORF">AB6713_19690</name>
</gene>
<dbReference type="SMART" id="SM00849">
    <property type="entry name" value="Lactamase_B"/>
    <property type="match status" value="1"/>
</dbReference>
<comment type="caution">
    <text evidence="8">The sequence shown here is derived from an EMBL/GenBank/DDBJ whole genome shotgun (WGS) entry which is preliminary data.</text>
</comment>
<dbReference type="PANTHER" id="PTHR30619:SF1">
    <property type="entry name" value="RECOMBINATION PROTEIN 2"/>
    <property type="match status" value="1"/>
</dbReference>
<evidence type="ECO:0000256" key="6">
    <source>
        <dbReference type="SAM" id="Phobius"/>
    </source>
</evidence>
<reference evidence="8 9" key="1">
    <citation type="submission" date="2024-07" db="EMBL/GenBank/DDBJ databases">
        <title>Luteimonas salilacus sp. nov., isolated from the shore soil of Salt Lake in Tibet of China.</title>
        <authorList>
            <person name="Zhang X."/>
            <person name="Li A."/>
        </authorList>
    </citation>
    <scope>NUCLEOTIDE SEQUENCE [LARGE SCALE GENOMIC DNA]</scope>
    <source>
        <strain evidence="8 9">B3-2-R+30</strain>
    </source>
</reference>
<evidence type="ECO:0000313" key="8">
    <source>
        <dbReference type="EMBL" id="MEZ0476806.1"/>
    </source>
</evidence>
<evidence type="ECO:0000256" key="5">
    <source>
        <dbReference type="ARBA" id="ARBA00023136"/>
    </source>
</evidence>
<feature type="transmembrane region" description="Helical" evidence="6">
    <location>
        <begin position="333"/>
        <end position="350"/>
    </location>
</feature>
<comment type="subcellular location">
    <subcellularLocation>
        <location evidence="1">Cell membrane</location>
        <topology evidence="1">Multi-pass membrane protein</topology>
    </subcellularLocation>
</comment>
<feature type="transmembrane region" description="Helical" evidence="6">
    <location>
        <begin position="60"/>
        <end position="79"/>
    </location>
</feature>
<keyword evidence="9" id="KW-1185">Reference proteome</keyword>
<dbReference type="PROSITE" id="PS51257">
    <property type="entry name" value="PROKAR_LIPOPROTEIN"/>
    <property type="match status" value="1"/>
</dbReference>
<dbReference type="InterPro" id="IPR004477">
    <property type="entry name" value="ComEC_N"/>
</dbReference>
<feature type="transmembrane region" description="Helical" evidence="6">
    <location>
        <begin position="254"/>
        <end position="280"/>
    </location>
</feature>
<dbReference type="EMBL" id="JBFWIC010000052">
    <property type="protein sequence ID" value="MEZ0476806.1"/>
    <property type="molecule type" value="Genomic_DNA"/>
</dbReference>
<keyword evidence="4 6" id="KW-1133">Transmembrane helix</keyword>
<dbReference type="CDD" id="cd07731">
    <property type="entry name" value="ComA-like_MBL-fold"/>
    <property type="match status" value="1"/>
</dbReference>
<protein>
    <submittedName>
        <fullName evidence="8">DNA internalization-related competence protein ComEC/Rec2</fullName>
    </submittedName>
</protein>
<feature type="transmembrane region" description="Helical" evidence="6">
    <location>
        <begin position="37"/>
        <end position="54"/>
    </location>
</feature>
<feature type="domain" description="Metallo-beta-lactamase" evidence="7">
    <location>
        <begin position="535"/>
        <end position="720"/>
    </location>
</feature>
<keyword evidence="5 6" id="KW-0472">Membrane</keyword>
<dbReference type="RefSeq" id="WP_370565831.1">
    <property type="nucleotide sequence ID" value="NZ_JBFWIB010000029.1"/>
</dbReference>
<dbReference type="Gene3D" id="3.60.15.10">
    <property type="entry name" value="Ribonuclease Z/Hydroxyacylglutathione hydrolase-like"/>
    <property type="match status" value="1"/>
</dbReference>
<keyword evidence="3 6" id="KW-0812">Transmembrane</keyword>
<feature type="transmembrane region" description="Helical" evidence="6">
    <location>
        <begin position="420"/>
        <end position="440"/>
    </location>
</feature>
<dbReference type="InterPro" id="IPR001279">
    <property type="entry name" value="Metallo-B-lactamas"/>
</dbReference>
<evidence type="ECO:0000259" key="7">
    <source>
        <dbReference type="SMART" id="SM00849"/>
    </source>
</evidence>
<dbReference type="Pfam" id="PF00753">
    <property type="entry name" value="Lactamase_B"/>
    <property type="match status" value="1"/>
</dbReference>
<dbReference type="InterPro" id="IPR025405">
    <property type="entry name" value="DUF4131"/>
</dbReference>
<dbReference type="Pfam" id="PF03772">
    <property type="entry name" value="Competence"/>
    <property type="match status" value="1"/>
</dbReference>
<dbReference type="Pfam" id="PF13567">
    <property type="entry name" value="DUF4131"/>
    <property type="match status" value="1"/>
</dbReference>
<feature type="transmembrane region" description="Helical" evidence="6">
    <location>
        <begin position="12"/>
        <end position="32"/>
    </location>
</feature>
<dbReference type="InterPro" id="IPR004797">
    <property type="entry name" value="Competence_ComEC/Rec2"/>
</dbReference>
<evidence type="ECO:0000256" key="2">
    <source>
        <dbReference type="ARBA" id="ARBA00022475"/>
    </source>
</evidence>
<evidence type="ECO:0000256" key="3">
    <source>
        <dbReference type="ARBA" id="ARBA00022692"/>
    </source>
</evidence>
<dbReference type="PANTHER" id="PTHR30619">
    <property type="entry name" value="DNA INTERNALIZATION/COMPETENCE PROTEIN COMEC/REC2"/>
    <property type="match status" value="1"/>
</dbReference>
<accession>A0ABV4HVK6</accession>
<feature type="transmembrane region" description="Helical" evidence="6">
    <location>
        <begin position="386"/>
        <end position="408"/>
    </location>
</feature>
<dbReference type="InterPro" id="IPR052159">
    <property type="entry name" value="Competence_DNA_uptake"/>
</dbReference>
<dbReference type="NCBIfam" id="TIGR00361">
    <property type="entry name" value="ComEC_Rec2"/>
    <property type="match status" value="1"/>
</dbReference>
<organism evidence="8 9">
    <name type="scientific">Luteimonas salinilitoris</name>
    <dbReference type="NCBI Taxonomy" id="3237697"/>
    <lineage>
        <taxon>Bacteria</taxon>
        <taxon>Pseudomonadati</taxon>
        <taxon>Pseudomonadota</taxon>
        <taxon>Gammaproteobacteria</taxon>
        <taxon>Lysobacterales</taxon>
        <taxon>Lysobacteraceae</taxon>
        <taxon>Luteimonas</taxon>
    </lineage>
</organism>
<feature type="transmembrane region" description="Helical" evidence="6">
    <location>
        <begin position="479"/>
        <end position="496"/>
    </location>
</feature>
<evidence type="ECO:0000256" key="4">
    <source>
        <dbReference type="ARBA" id="ARBA00022989"/>
    </source>
</evidence>
<evidence type="ECO:0000313" key="9">
    <source>
        <dbReference type="Proteomes" id="UP001566331"/>
    </source>
</evidence>
<feature type="transmembrane region" description="Helical" evidence="6">
    <location>
        <begin position="356"/>
        <end position="374"/>
    </location>
</feature>
<name>A0ABV4HVK6_9GAMM</name>
<feature type="transmembrane region" description="Helical" evidence="6">
    <location>
        <begin position="292"/>
        <end position="312"/>
    </location>
</feature>
<evidence type="ECO:0000256" key="1">
    <source>
        <dbReference type="ARBA" id="ARBA00004651"/>
    </source>
</evidence>
<dbReference type="NCBIfam" id="TIGR00360">
    <property type="entry name" value="ComEC_N-term"/>
    <property type="match status" value="1"/>
</dbReference>
<dbReference type="InterPro" id="IPR035681">
    <property type="entry name" value="ComA-like_MBL"/>
</dbReference>
<dbReference type="Proteomes" id="UP001566331">
    <property type="component" value="Unassembled WGS sequence"/>
</dbReference>